<evidence type="ECO:0000313" key="1">
    <source>
        <dbReference type="EMBL" id="TXJ10902.1"/>
    </source>
</evidence>
<dbReference type="GO" id="GO:0005507">
    <property type="term" value="F:copper ion binding"/>
    <property type="evidence" value="ECO:0007669"/>
    <property type="project" value="TreeGrafter"/>
</dbReference>
<dbReference type="GO" id="GO:0008270">
    <property type="term" value="F:zinc ion binding"/>
    <property type="evidence" value="ECO:0007669"/>
    <property type="project" value="TreeGrafter"/>
</dbReference>
<gene>
    <name evidence="1" type="ORF">EPJ80_11835</name>
</gene>
<dbReference type="Proteomes" id="UP000325116">
    <property type="component" value="Unassembled WGS sequence"/>
</dbReference>
<name>A0A5C8CGV4_9SPIR</name>
<reference evidence="1 2" key="1">
    <citation type="journal article" date="1992" name="Lakartidningen">
        <title>[Penicillin V and not amoxicillin is the first choice preparation in acute otitis].</title>
        <authorList>
            <person name="Kamme C."/>
            <person name="Lundgren K."/>
            <person name="Prellner K."/>
        </authorList>
    </citation>
    <scope>NUCLEOTIDE SEQUENCE [LARGE SCALE GENOMIC DNA]</scope>
    <source>
        <strain evidence="1 2">W1</strain>
    </source>
</reference>
<dbReference type="GO" id="GO:0046870">
    <property type="term" value="F:cadmium ion binding"/>
    <property type="evidence" value="ECO:0007669"/>
    <property type="project" value="TreeGrafter"/>
</dbReference>
<dbReference type="RefSeq" id="WP_147759148.1">
    <property type="nucleotide sequence ID" value="NZ_SAXT01000008.1"/>
</dbReference>
<dbReference type="GO" id="GO:1990170">
    <property type="term" value="P:stress response to cadmium ion"/>
    <property type="evidence" value="ECO:0007669"/>
    <property type="project" value="TreeGrafter"/>
</dbReference>
<dbReference type="GO" id="GO:0050897">
    <property type="term" value="F:cobalt ion binding"/>
    <property type="evidence" value="ECO:0007669"/>
    <property type="project" value="TreeGrafter"/>
</dbReference>
<proteinExistence type="predicted"/>
<dbReference type="PANTHER" id="PTHR38430:SF1">
    <property type="entry name" value="PROTEIN-ARGININE KINASE ACTIVATOR PROTEIN"/>
    <property type="match status" value="1"/>
</dbReference>
<comment type="caution">
    <text evidence="1">The sequence shown here is derived from an EMBL/GenBank/DDBJ whole genome shotgun (WGS) entry which is preliminary data.</text>
</comment>
<accession>A0A5C8CGV4</accession>
<sequence length="176" mass="20434">MNCNICGKEKAVLHIVETIDEKRDKISVCKKCSKDFGIIEKCFESFEDDNNLISIFPNHKSTKLKKIKANKKNRKETCNACGYSLNDFLKTKTVVCPKCYNSFEAFVKKIVYRIHNENKHIGNMPNKKLSEVDIEKEILKHQSDIEILKSMEKYEEANELKKKIETLSEVLISKKI</sequence>
<protein>
    <submittedName>
        <fullName evidence="1">Excinuclease ABC subunit B</fullName>
    </submittedName>
</protein>
<dbReference type="PANTHER" id="PTHR38430">
    <property type="entry name" value="PROTEIN-ARGININE KINASE ACTIVATOR PROTEIN"/>
    <property type="match status" value="1"/>
</dbReference>
<dbReference type="InterPro" id="IPR025542">
    <property type="entry name" value="YacH"/>
</dbReference>
<organism evidence="1 2">
    <name type="scientific">Brachyspira aalborgi</name>
    <dbReference type="NCBI Taxonomy" id="29522"/>
    <lineage>
        <taxon>Bacteria</taxon>
        <taxon>Pseudomonadati</taxon>
        <taxon>Spirochaetota</taxon>
        <taxon>Spirochaetia</taxon>
        <taxon>Brachyspirales</taxon>
        <taxon>Brachyspiraceae</taxon>
        <taxon>Brachyspira</taxon>
    </lineage>
</organism>
<evidence type="ECO:0000313" key="2">
    <source>
        <dbReference type="Proteomes" id="UP000325116"/>
    </source>
</evidence>
<dbReference type="EMBL" id="SAXT01000008">
    <property type="protein sequence ID" value="TXJ10902.1"/>
    <property type="molecule type" value="Genomic_DNA"/>
</dbReference>
<dbReference type="AlphaFoldDB" id="A0A5C8CGV4"/>
<dbReference type="PIRSF" id="PIRSF015034">
    <property type="entry name" value="YacH"/>
    <property type="match status" value="1"/>
</dbReference>
<dbReference type="GO" id="GO:1990169">
    <property type="term" value="P:stress response to copper ion"/>
    <property type="evidence" value="ECO:0007669"/>
    <property type="project" value="TreeGrafter"/>
</dbReference>